<dbReference type="Pfam" id="PF02362">
    <property type="entry name" value="B3"/>
    <property type="match status" value="2"/>
</dbReference>
<reference evidence="8" key="1">
    <citation type="submission" date="2025-08" db="UniProtKB">
        <authorList>
            <consortium name="RefSeq"/>
        </authorList>
    </citation>
    <scope>IDENTIFICATION</scope>
    <source>
        <strain evidence="8">OHB3-1</strain>
    </source>
</reference>
<keyword evidence="5" id="KW-0539">Nucleus</keyword>
<keyword evidence="4" id="KW-0804">Transcription</keyword>
<evidence type="ECO:0000256" key="2">
    <source>
        <dbReference type="ARBA" id="ARBA00023015"/>
    </source>
</evidence>
<dbReference type="OrthoDB" id="623918at2759"/>
<gene>
    <name evidence="8" type="primary">LOC111024773</name>
</gene>
<keyword evidence="7" id="KW-1185">Reference proteome</keyword>
<proteinExistence type="predicted"/>
<evidence type="ECO:0000313" key="7">
    <source>
        <dbReference type="Proteomes" id="UP000504603"/>
    </source>
</evidence>
<dbReference type="PROSITE" id="PS50863">
    <property type="entry name" value="B3"/>
    <property type="match status" value="2"/>
</dbReference>
<feature type="domain" description="TF-B3" evidence="6">
    <location>
        <begin position="233"/>
        <end position="313"/>
    </location>
</feature>
<dbReference type="SMART" id="SM01019">
    <property type="entry name" value="B3"/>
    <property type="match status" value="2"/>
</dbReference>
<organism evidence="7 8">
    <name type="scientific">Momordica charantia</name>
    <name type="common">Bitter gourd</name>
    <name type="synonym">Balsam pear</name>
    <dbReference type="NCBI Taxonomy" id="3673"/>
    <lineage>
        <taxon>Eukaryota</taxon>
        <taxon>Viridiplantae</taxon>
        <taxon>Streptophyta</taxon>
        <taxon>Embryophyta</taxon>
        <taxon>Tracheophyta</taxon>
        <taxon>Spermatophyta</taxon>
        <taxon>Magnoliopsida</taxon>
        <taxon>eudicotyledons</taxon>
        <taxon>Gunneridae</taxon>
        <taxon>Pentapetalae</taxon>
        <taxon>rosids</taxon>
        <taxon>fabids</taxon>
        <taxon>Cucurbitales</taxon>
        <taxon>Cucurbitaceae</taxon>
        <taxon>Momordiceae</taxon>
        <taxon>Momordica</taxon>
    </lineage>
</organism>
<dbReference type="GO" id="GO:0003677">
    <property type="term" value="F:DNA binding"/>
    <property type="evidence" value="ECO:0007669"/>
    <property type="project" value="UniProtKB-KW"/>
</dbReference>
<dbReference type="GeneID" id="111024773"/>
<evidence type="ECO:0000313" key="8">
    <source>
        <dbReference type="RefSeq" id="XP_022158241.1"/>
    </source>
</evidence>
<dbReference type="Gene3D" id="2.40.330.10">
    <property type="entry name" value="DNA-binding pseudobarrel domain"/>
    <property type="match status" value="2"/>
</dbReference>
<name>A0A6J1E0D8_MOMCH</name>
<sequence>MASSSRRHPHRGFTSATPHFFKVILPHILTQRKLNVPKKFVSRHGEALQNEEVFLKVANGAEWKVGVEKSNGKVWFEKGWQQFVEFYSIGVGYFLTFRYETNACFHVTIFDPSASEIEYPMEDFGDIRSESEEFEDQILVYKRRREGKITQTNLYSVAHHKKMKISNDHDEVLRNEDFQSSKFKDRLKVIKCENGLRSVTERASTFQSMTPNHSFMITMGPSYIHTGKGDPNIPKSFAKIHVKKSQEISLEDSDGRVWKIWCGVRPSQNVNKSVEMRGGWKAFARDNSLEEGHICVFELMKGTKLSFKVTIFR</sequence>
<dbReference type="InterPro" id="IPR050655">
    <property type="entry name" value="Plant_B3_domain"/>
</dbReference>
<protein>
    <submittedName>
        <fullName evidence="8">B3 domain-containing protein At4g01580-like</fullName>
    </submittedName>
</protein>
<feature type="domain" description="TF-B3" evidence="6">
    <location>
        <begin position="19"/>
        <end position="113"/>
    </location>
</feature>
<dbReference type="PANTHER" id="PTHR31920:SF37">
    <property type="entry name" value="B3 DOMAIN-CONTAINING TRANSCRIPTION FACTOR VRN1"/>
    <property type="match status" value="1"/>
</dbReference>
<evidence type="ECO:0000256" key="3">
    <source>
        <dbReference type="ARBA" id="ARBA00023125"/>
    </source>
</evidence>
<dbReference type="RefSeq" id="XP_022158241.1">
    <property type="nucleotide sequence ID" value="XM_022302549.1"/>
</dbReference>
<dbReference type="AlphaFoldDB" id="A0A6J1E0D8"/>
<dbReference type="KEGG" id="mcha:111024773"/>
<evidence type="ECO:0000256" key="4">
    <source>
        <dbReference type="ARBA" id="ARBA00023163"/>
    </source>
</evidence>
<dbReference type="SUPFAM" id="SSF101936">
    <property type="entry name" value="DNA-binding pseudobarrel domain"/>
    <property type="match status" value="2"/>
</dbReference>
<dbReference type="GO" id="GO:0005634">
    <property type="term" value="C:nucleus"/>
    <property type="evidence" value="ECO:0007669"/>
    <property type="project" value="UniProtKB-SubCell"/>
</dbReference>
<keyword evidence="3" id="KW-0238">DNA-binding</keyword>
<keyword evidence="2" id="KW-0805">Transcription regulation</keyword>
<accession>A0A6J1E0D8</accession>
<dbReference type="PANTHER" id="PTHR31920">
    <property type="entry name" value="B3 DOMAIN-CONTAINING"/>
    <property type="match status" value="1"/>
</dbReference>
<dbReference type="Proteomes" id="UP000504603">
    <property type="component" value="Unplaced"/>
</dbReference>
<comment type="subcellular location">
    <subcellularLocation>
        <location evidence="1">Nucleus</location>
    </subcellularLocation>
</comment>
<dbReference type="InterPro" id="IPR003340">
    <property type="entry name" value="B3_DNA-bd"/>
</dbReference>
<evidence type="ECO:0000256" key="5">
    <source>
        <dbReference type="ARBA" id="ARBA00023242"/>
    </source>
</evidence>
<dbReference type="InterPro" id="IPR015300">
    <property type="entry name" value="DNA-bd_pseudobarrel_sf"/>
</dbReference>
<evidence type="ECO:0000256" key="1">
    <source>
        <dbReference type="ARBA" id="ARBA00004123"/>
    </source>
</evidence>
<evidence type="ECO:0000259" key="6">
    <source>
        <dbReference type="PROSITE" id="PS50863"/>
    </source>
</evidence>
<dbReference type="CDD" id="cd10017">
    <property type="entry name" value="B3_DNA"/>
    <property type="match status" value="2"/>
</dbReference>